<feature type="transmembrane region" description="Helical" evidence="2">
    <location>
        <begin position="54"/>
        <end position="74"/>
    </location>
</feature>
<name>W3XAC4_PESFW</name>
<gene>
    <name evidence="3" type="ORF">PFICI_07123</name>
</gene>
<keyword evidence="2" id="KW-0812">Transmembrane</keyword>
<proteinExistence type="predicted"/>
<evidence type="ECO:0000256" key="1">
    <source>
        <dbReference type="SAM" id="MobiDB-lite"/>
    </source>
</evidence>
<dbReference type="GeneID" id="19272136"/>
<dbReference type="KEGG" id="pfy:PFICI_07123"/>
<sequence>MVTELALAPKPGSYLPTPDHRPTLADDPSFLLEAERSVEEQSRRRSQQLDGSWLAGWCIVVVVIAVVNVVVVAVRTRDDRS</sequence>
<accession>W3XAC4</accession>
<dbReference type="EMBL" id="KI912112">
    <property type="protein sequence ID" value="ETS82121.1"/>
    <property type="molecule type" value="Genomic_DNA"/>
</dbReference>
<dbReference type="HOGENOM" id="CLU_2574617_0_0_1"/>
<dbReference type="Proteomes" id="UP000030651">
    <property type="component" value="Unassembled WGS sequence"/>
</dbReference>
<keyword evidence="2" id="KW-1133">Transmembrane helix</keyword>
<dbReference type="AlphaFoldDB" id="W3XAC4"/>
<dbReference type="RefSeq" id="XP_007833895.1">
    <property type="nucleotide sequence ID" value="XM_007835704.1"/>
</dbReference>
<evidence type="ECO:0000313" key="3">
    <source>
        <dbReference type="EMBL" id="ETS82121.1"/>
    </source>
</evidence>
<evidence type="ECO:0000313" key="4">
    <source>
        <dbReference type="Proteomes" id="UP000030651"/>
    </source>
</evidence>
<dbReference type="InParanoid" id="W3XAC4"/>
<reference evidence="4" key="1">
    <citation type="journal article" date="2015" name="BMC Genomics">
        <title>Genomic and transcriptomic analysis of the endophytic fungus Pestalotiopsis fici reveals its lifestyle and high potential for synthesis of natural products.</title>
        <authorList>
            <person name="Wang X."/>
            <person name="Zhang X."/>
            <person name="Liu L."/>
            <person name="Xiang M."/>
            <person name="Wang W."/>
            <person name="Sun X."/>
            <person name="Che Y."/>
            <person name="Guo L."/>
            <person name="Liu G."/>
            <person name="Guo L."/>
            <person name="Wang C."/>
            <person name="Yin W.B."/>
            <person name="Stadler M."/>
            <person name="Zhang X."/>
            <person name="Liu X."/>
        </authorList>
    </citation>
    <scope>NUCLEOTIDE SEQUENCE [LARGE SCALE GENOMIC DNA]</scope>
    <source>
        <strain evidence="4">W106-1 / CGMCC3.15140</strain>
    </source>
</reference>
<keyword evidence="2" id="KW-0472">Membrane</keyword>
<evidence type="ECO:0000256" key="2">
    <source>
        <dbReference type="SAM" id="Phobius"/>
    </source>
</evidence>
<keyword evidence="4" id="KW-1185">Reference proteome</keyword>
<organism evidence="3 4">
    <name type="scientific">Pestalotiopsis fici (strain W106-1 / CGMCC3.15140)</name>
    <dbReference type="NCBI Taxonomy" id="1229662"/>
    <lineage>
        <taxon>Eukaryota</taxon>
        <taxon>Fungi</taxon>
        <taxon>Dikarya</taxon>
        <taxon>Ascomycota</taxon>
        <taxon>Pezizomycotina</taxon>
        <taxon>Sordariomycetes</taxon>
        <taxon>Xylariomycetidae</taxon>
        <taxon>Amphisphaeriales</taxon>
        <taxon>Sporocadaceae</taxon>
        <taxon>Pestalotiopsis</taxon>
    </lineage>
</organism>
<protein>
    <submittedName>
        <fullName evidence="3">Uncharacterized protein</fullName>
    </submittedName>
</protein>
<feature type="region of interest" description="Disordered" evidence="1">
    <location>
        <begin position="1"/>
        <end position="26"/>
    </location>
</feature>